<proteinExistence type="inferred from homology"/>
<evidence type="ECO:0000313" key="4">
    <source>
        <dbReference type="Proteomes" id="UP000017836"/>
    </source>
</evidence>
<evidence type="ECO:0000313" key="3">
    <source>
        <dbReference type="EMBL" id="ERN02124.1"/>
    </source>
</evidence>
<dbReference type="GO" id="GO:0016192">
    <property type="term" value="P:vesicle-mediated transport"/>
    <property type="evidence" value="ECO:0000318"/>
    <property type="project" value="GO_Central"/>
</dbReference>
<dbReference type="Proteomes" id="UP000017836">
    <property type="component" value="Unassembled WGS sequence"/>
</dbReference>
<dbReference type="InterPro" id="IPR027482">
    <property type="entry name" value="Sec1-like_dom2"/>
</dbReference>
<dbReference type="InterPro" id="IPR001619">
    <property type="entry name" value="Sec1-like"/>
</dbReference>
<evidence type="ECO:0000256" key="1">
    <source>
        <dbReference type="ARBA" id="ARBA00009884"/>
    </source>
</evidence>
<comment type="similarity">
    <text evidence="1">Belongs to the STXBP/unc-18/SEC1 family.</text>
</comment>
<feature type="compositionally biased region" description="Polar residues" evidence="2">
    <location>
        <begin position="167"/>
        <end position="191"/>
    </location>
</feature>
<dbReference type="OMA" id="FHEYESL"/>
<dbReference type="eggNOG" id="ENOG502QQIB">
    <property type="taxonomic scope" value="Eukaryota"/>
</dbReference>
<dbReference type="AlphaFoldDB" id="W1P3A4"/>
<name>W1P3A4_AMBTC</name>
<dbReference type="EMBL" id="KI394661">
    <property type="protein sequence ID" value="ERN02124.1"/>
    <property type="molecule type" value="Genomic_DNA"/>
</dbReference>
<gene>
    <name evidence="3" type="ORF">AMTR_s00045p00170740</name>
</gene>
<dbReference type="InterPro" id="IPR036045">
    <property type="entry name" value="Sec1-like_sf"/>
</dbReference>
<protein>
    <recommendedName>
        <fullName evidence="5">Sec1 family domain-containing protein MIP3</fullName>
    </recommendedName>
</protein>
<dbReference type="Gene3D" id="3.40.50.1910">
    <property type="match status" value="1"/>
</dbReference>
<dbReference type="GO" id="GO:0006886">
    <property type="term" value="P:intracellular protein transport"/>
    <property type="evidence" value="ECO:0000318"/>
    <property type="project" value="GO_Central"/>
</dbReference>
<accession>W1P3A4</accession>
<dbReference type="PANTHER" id="PTHR11679">
    <property type="entry name" value="VESICLE PROTEIN SORTING-ASSOCIATED"/>
    <property type="match status" value="1"/>
</dbReference>
<sequence>MRKNSQFSTADQVADAIVYLDAGSFEAFQFVGAFPLLLELGARAICSLENVSSLDAVVNWKSNFEDPAKKIVVITSRLLSDAHRYILRCLSMHSTVHHCMIFTSISEIAHSAYIDTPLGPDAFREYESLLLQDYEEFMCKHKLVKPDEAEETKPHEEVLLEDEGWQQLDSNEELTSSPGSGSTERLLGQSNASKGSSKLTVSVTHFPMILCPLSPGVFVLPSEGAVAEACLSIDHDDSVSPGLPAISNGAASDGEDIPPGATLTAHFLYHLAEKMDLKMEVFSLGDLSRNIGKILMDMSSLYDVGGRGKRSAGLLLVDRTLDLLSPCLHGDSLVDRMFASLPRRERMAFAPHTKDSNPQNKAVSCGLQRAPLDVRIPLESILSENGSPKNGFPFSKSMQSFVSGWSSNDKGSSVTSLNDQSGKVTNAIHVGCSETGFLSGSLVSTENHLGVRYLEALLDRKTKDGALLIKKWLQDALCREKLHLSLNIRPSPANVSELHSMIKLLASTQASLIRNKGIIQLAMAALVALSEPRSSRWKAFTNAEKILNFSATDTSQSLCGQICDLINKSSLVGSFENDKSKKSQQSLLSFQDAIVLAITGYILAGQNFATSGSGGPFSWEKEHSLKEAFADAILECSQELNFGFLRGLEDDLEAHRKKLASEKMEGTSLEQPTIDFEDQWGSWDEEDTEHNSEHIYGDMQLRLEIRDRVDHLFKVFHKLSGLNRNSISRGSLSIDDYSSDDTLGNRGLLYKLLRLTLEKDDIPGLHYHSSAVGRFFKSGFGRFGLGQAKPKFGDQSVLFVFIVGGINTVEIREAREVVVETGGPVVDLLLGGTTLLTANDMFDLLLGSSSYI</sequence>
<dbReference type="SUPFAM" id="SSF56815">
    <property type="entry name" value="Sec1/munc18-like (SM) proteins"/>
    <property type="match status" value="1"/>
</dbReference>
<feature type="compositionally biased region" description="Basic and acidic residues" evidence="2">
    <location>
        <begin position="146"/>
        <end position="158"/>
    </location>
</feature>
<dbReference type="Gramene" id="ERN02124">
    <property type="protein sequence ID" value="ERN02124"/>
    <property type="gene ID" value="AMTR_s00045p00170740"/>
</dbReference>
<feature type="region of interest" description="Disordered" evidence="2">
    <location>
        <begin position="146"/>
        <end position="191"/>
    </location>
</feature>
<keyword evidence="4" id="KW-1185">Reference proteome</keyword>
<organism evidence="3 4">
    <name type="scientific">Amborella trichopoda</name>
    <dbReference type="NCBI Taxonomy" id="13333"/>
    <lineage>
        <taxon>Eukaryota</taxon>
        <taxon>Viridiplantae</taxon>
        <taxon>Streptophyta</taxon>
        <taxon>Embryophyta</taxon>
        <taxon>Tracheophyta</taxon>
        <taxon>Spermatophyta</taxon>
        <taxon>Magnoliopsida</taxon>
        <taxon>Amborellales</taxon>
        <taxon>Amborellaceae</taxon>
        <taxon>Amborella</taxon>
    </lineage>
</organism>
<reference evidence="4" key="1">
    <citation type="journal article" date="2013" name="Science">
        <title>The Amborella genome and the evolution of flowering plants.</title>
        <authorList>
            <consortium name="Amborella Genome Project"/>
        </authorList>
    </citation>
    <scope>NUCLEOTIDE SEQUENCE [LARGE SCALE GENOMIC DNA]</scope>
</reference>
<evidence type="ECO:0000256" key="2">
    <source>
        <dbReference type="SAM" id="MobiDB-lite"/>
    </source>
</evidence>
<evidence type="ECO:0008006" key="5">
    <source>
        <dbReference type="Google" id="ProtNLM"/>
    </source>
</evidence>
<dbReference type="STRING" id="13333.W1P3A4"/>
<dbReference type="HOGENOM" id="CLU_017469_0_0_1"/>